<evidence type="ECO:0000256" key="2">
    <source>
        <dbReference type="ARBA" id="ARBA00023015"/>
    </source>
</evidence>
<feature type="domain" description="ACT" evidence="7">
    <location>
        <begin position="526"/>
        <end position="602"/>
    </location>
</feature>
<accession>A0ABP1BPN3</accession>
<evidence type="ECO:0000256" key="4">
    <source>
        <dbReference type="ARBA" id="ARBA00023242"/>
    </source>
</evidence>
<feature type="domain" description="BHLH" evidence="6">
    <location>
        <begin position="387"/>
        <end position="436"/>
    </location>
</feature>
<dbReference type="InterPro" id="IPR054502">
    <property type="entry name" value="bHLH-TF_ACT-like_plant"/>
</dbReference>
<gene>
    <name evidence="8" type="ORF">CSSPJE1EN2_LOCUS19779</name>
</gene>
<dbReference type="SUPFAM" id="SSF47459">
    <property type="entry name" value="HLH, helix-loop-helix DNA-binding domain"/>
    <property type="match status" value="1"/>
</dbReference>
<dbReference type="EMBL" id="OZ023707">
    <property type="protein sequence ID" value="CAK9877954.1"/>
    <property type="molecule type" value="Genomic_DNA"/>
</dbReference>
<dbReference type="InterPro" id="IPR045865">
    <property type="entry name" value="ACT-like_dom_sf"/>
</dbReference>
<keyword evidence="9" id="KW-1185">Reference proteome</keyword>
<name>A0ABP1BPN3_9BRYO</name>
<dbReference type="Pfam" id="PF00010">
    <property type="entry name" value="HLH"/>
    <property type="match status" value="1"/>
</dbReference>
<organism evidence="8 9">
    <name type="scientific">Sphagnum jensenii</name>
    <dbReference type="NCBI Taxonomy" id="128206"/>
    <lineage>
        <taxon>Eukaryota</taxon>
        <taxon>Viridiplantae</taxon>
        <taxon>Streptophyta</taxon>
        <taxon>Embryophyta</taxon>
        <taxon>Bryophyta</taxon>
        <taxon>Sphagnophytina</taxon>
        <taxon>Sphagnopsida</taxon>
        <taxon>Sphagnales</taxon>
        <taxon>Sphagnaceae</taxon>
        <taxon>Sphagnum</taxon>
    </lineage>
</organism>
<comment type="subcellular location">
    <subcellularLocation>
        <location evidence="1">Nucleus</location>
    </subcellularLocation>
</comment>
<reference evidence="8" key="1">
    <citation type="submission" date="2024-03" db="EMBL/GenBank/DDBJ databases">
        <authorList>
            <consortium name="ELIXIR-Norway"/>
            <consortium name="Elixir Norway"/>
        </authorList>
    </citation>
    <scope>NUCLEOTIDE SEQUENCE</scope>
</reference>
<dbReference type="InterPro" id="IPR051358">
    <property type="entry name" value="TF_AMS/ICE1/BHLH6-like"/>
</dbReference>
<keyword evidence="5" id="KW-0175">Coiled coil</keyword>
<evidence type="ECO:0000313" key="9">
    <source>
        <dbReference type="Proteomes" id="UP001497522"/>
    </source>
</evidence>
<dbReference type="InterPro" id="IPR036638">
    <property type="entry name" value="HLH_DNA-bd_sf"/>
</dbReference>
<dbReference type="PROSITE" id="PS50888">
    <property type="entry name" value="BHLH"/>
    <property type="match status" value="1"/>
</dbReference>
<evidence type="ECO:0008006" key="10">
    <source>
        <dbReference type="Google" id="ProtNLM"/>
    </source>
</evidence>
<evidence type="ECO:0000256" key="1">
    <source>
        <dbReference type="ARBA" id="ARBA00004123"/>
    </source>
</evidence>
<sequence>MATNVEESAALIVGIVPPSCPCTENHDSPEFYITQAMKVMSIADPDRQLVSLPYEILECTGGNGKEVVHISAVKFVPQGSLQSHLRTLSRALNRVHCYPPGSCKGMASGDGPREAAAALWETLNGVEHCLRTSATDVPLLVQFGRDHRFVPPQDFATQELQSPIMSSSSALVPAVYSSGMDLYVSGEVVNRVTSASRDSSRCIQTAVLQNRPLSSIATNRLSTHNLWPLDAARDQVCASVPALVTPHTESHGYEQIEKGEFQAQLKENKVVQAVQERIPIRNANCKTLLGQVEMQWPCCNHQHPTTAAGIITSCQCQSSLHGSPDIIAATQLAENLEPQDDTQYPGSHLVMERTQNTGQEDVWEYTTDQLEEHEEVEGGCEQMSAGTFMSRNLVSERNRRKKLNKSLYSLRSVVPHISKMDKASILSDAITYLQDLKKQLKILQDEIMKEEAAISFLGMHKRSSSIVNSGQSENKKVNAGATGECQGTATKDGSYHRHKNQEHVDVSLQCSQSNHITVSELDGMYTVRISCQRKPGSLLQLSRALDALGLNIIFSNISAMNGSEQATCTFIAEMPGREVGSSESLAAEILEATARFYSGHIC</sequence>
<dbReference type="CDD" id="cd02116">
    <property type="entry name" value="ACT"/>
    <property type="match status" value="1"/>
</dbReference>
<dbReference type="Pfam" id="PF22754">
    <property type="entry name" value="bHLH-TF_ACT-like_plant"/>
    <property type="match status" value="1"/>
</dbReference>
<proteinExistence type="predicted"/>
<protein>
    <recommendedName>
        <fullName evidence="10">BHLH transcription factor</fullName>
    </recommendedName>
</protein>
<evidence type="ECO:0000256" key="5">
    <source>
        <dbReference type="SAM" id="Coils"/>
    </source>
</evidence>
<evidence type="ECO:0000313" key="8">
    <source>
        <dbReference type="EMBL" id="CAK9877954.1"/>
    </source>
</evidence>
<dbReference type="Proteomes" id="UP001497522">
    <property type="component" value="Chromosome 6"/>
</dbReference>
<dbReference type="Gene3D" id="4.10.280.10">
    <property type="entry name" value="Helix-loop-helix DNA-binding domain"/>
    <property type="match status" value="1"/>
</dbReference>
<evidence type="ECO:0000259" key="6">
    <source>
        <dbReference type="PROSITE" id="PS50888"/>
    </source>
</evidence>
<feature type="coiled-coil region" evidence="5">
    <location>
        <begin position="426"/>
        <end position="453"/>
    </location>
</feature>
<evidence type="ECO:0000259" key="7">
    <source>
        <dbReference type="PROSITE" id="PS51671"/>
    </source>
</evidence>
<dbReference type="InterPro" id="IPR002912">
    <property type="entry name" value="ACT_dom"/>
</dbReference>
<dbReference type="PANTHER" id="PTHR31945:SF11">
    <property type="entry name" value="TRANSCRIPTION FACTOR ABORTED MICROSPORES"/>
    <property type="match status" value="1"/>
</dbReference>
<dbReference type="SMART" id="SM00353">
    <property type="entry name" value="HLH"/>
    <property type="match status" value="1"/>
</dbReference>
<dbReference type="PANTHER" id="PTHR31945">
    <property type="entry name" value="TRANSCRIPTION FACTOR SCREAM2-RELATED"/>
    <property type="match status" value="1"/>
</dbReference>
<keyword evidence="2" id="KW-0805">Transcription regulation</keyword>
<keyword evidence="4" id="KW-0539">Nucleus</keyword>
<dbReference type="SUPFAM" id="SSF55021">
    <property type="entry name" value="ACT-like"/>
    <property type="match status" value="1"/>
</dbReference>
<dbReference type="InterPro" id="IPR011598">
    <property type="entry name" value="bHLH_dom"/>
</dbReference>
<keyword evidence="3" id="KW-0804">Transcription</keyword>
<dbReference type="PROSITE" id="PS51671">
    <property type="entry name" value="ACT"/>
    <property type="match status" value="1"/>
</dbReference>
<evidence type="ECO:0000256" key="3">
    <source>
        <dbReference type="ARBA" id="ARBA00023163"/>
    </source>
</evidence>